<keyword evidence="3" id="KW-1185">Reference proteome</keyword>
<gene>
    <name evidence="2" type="ORF">FHS38_003502</name>
</gene>
<protein>
    <submittedName>
        <fullName evidence="2">Uncharacterized protein</fullName>
    </submittedName>
</protein>
<accession>A0A7W7PFR3</accession>
<evidence type="ECO:0000313" key="3">
    <source>
        <dbReference type="Proteomes" id="UP000556436"/>
    </source>
</evidence>
<dbReference type="Proteomes" id="UP000556436">
    <property type="component" value="Unassembled WGS sequence"/>
</dbReference>
<evidence type="ECO:0000256" key="1">
    <source>
        <dbReference type="SAM" id="MobiDB-lite"/>
    </source>
</evidence>
<reference evidence="2 3" key="1">
    <citation type="submission" date="2020-08" db="EMBL/GenBank/DDBJ databases">
        <title>Genomic Encyclopedia of Type Strains, Phase III (KMG-III): the genomes of soil and plant-associated and newly described type strains.</title>
        <authorList>
            <person name="Whitman W."/>
        </authorList>
    </citation>
    <scope>NUCLEOTIDE SEQUENCE [LARGE SCALE GENOMIC DNA]</scope>
    <source>
        <strain evidence="2 3">CECT 3265</strain>
    </source>
</reference>
<dbReference type="AlphaFoldDB" id="A0A7W7PFR3"/>
<sequence>MITRYTSWSQVQRLAHRTGGHTTGLTRTPPARLRPLIPSPPTCHLHLNTAPRPGLPPLTALRAITADAGRPLSGEATR</sequence>
<name>A0A7W7PFR3_STRNE</name>
<proteinExistence type="predicted"/>
<dbReference type="EMBL" id="JACHJG010000006">
    <property type="protein sequence ID" value="MBB4887448.1"/>
    <property type="molecule type" value="Genomic_DNA"/>
</dbReference>
<evidence type="ECO:0000313" key="2">
    <source>
        <dbReference type="EMBL" id="MBB4887448.1"/>
    </source>
</evidence>
<dbReference type="RefSeq" id="WP_184734454.1">
    <property type="nucleotide sequence ID" value="NZ_BMRW01000002.1"/>
</dbReference>
<feature type="region of interest" description="Disordered" evidence="1">
    <location>
        <begin position="1"/>
        <end position="33"/>
    </location>
</feature>
<feature type="compositionally biased region" description="Polar residues" evidence="1">
    <location>
        <begin position="1"/>
        <end position="12"/>
    </location>
</feature>
<organism evidence="2 3">
    <name type="scientific">Streptomyces netropsis</name>
    <name type="common">Streptoverticillium netropsis</name>
    <dbReference type="NCBI Taxonomy" id="55404"/>
    <lineage>
        <taxon>Bacteria</taxon>
        <taxon>Bacillati</taxon>
        <taxon>Actinomycetota</taxon>
        <taxon>Actinomycetes</taxon>
        <taxon>Kitasatosporales</taxon>
        <taxon>Streptomycetaceae</taxon>
        <taxon>Streptomyces</taxon>
    </lineage>
</organism>
<comment type="caution">
    <text evidence="2">The sequence shown here is derived from an EMBL/GenBank/DDBJ whole genome shotgun (WGS) entry which is preliminary data.</text>
</comment>